<evidence type="ECO:0000256" key="1">
    <source>
        <dbReference type="SAM" id="MobiDB-lite"/>
    </source>
</evidence>
<dbReference type="RefSeq" id="WP_311615825.1">
    <property type="nucleotide sequence ID" value="NZ_JAVRFI010000035.1"/>
</dbReference>
<keyword evidence="2" id="KW-0812">Transmembrane</keyword>
<name>A0ABU2T0I6_9ACTN</name>
<evidence type="ECO:0000256" key="2">
    <source>
        <dbReference type="SAM" id="Phobius"/>
    </source>
</evidence>
<reference evidence="3" key="1">
    <citation type="submission" date="2024-05" db="EMBL/GenBank/DDBJ databases">
        <title>30 novel species of actinomycetes from the DSMZ collection.</title>
        <authorList>
            <person name="Nouioui I."/>
        </authorList>
    </citation>
    <scope>NUCLEOTIDE SEQUENCE</scope>
    <source>
        <strain evidence="3">DSM 40473</strain>
    </source>
</reference>
<feature type="transmembrane region" description="Helical" evidence="2">
    <location>
        <begin position="161"/>
        <end position="183"/>
    </location>
</feature>
<organism evidence="3 4">
    <name type="scientific">Streptomyces hesseae</name>
    <dbReference type="NCBI Taxonomy" id="3075519"/>
    <lineage>
        <taxon>Bacteria</taxon>
        <taxon>Bacillati</taxon>
        <taxon>Actinomycetota</taxon>
        <taxon>Actinomycetes</taxon>
        <taxon>Kitasatosporales</taxon>
        <taxon>Streptomycetaceae</taxon>
        <taxon>Streptomyces</taxon>
    </lineage>
</organism>
<feature type="transmembrane region" description="Helical" evidence="2">
    <location>
        <begin position="239"/>
        <end position="261"/>
    </location>
</feature>
<comment type="caution">
    <text evidence="3">The sequence shown here is derived from an EMBL/GenBank/DDBJ whole genome shotgun (WGS) entry which is preliminary data.</text>
</comment>
<evidence type="ECO:0000313" key="3">
    <source>
        <dbReference type="EMBL" id="MDT0453704.1"/>
    </source>
</evidence>
<keyword evidence="2" id="KW-0472">Membrane</keyword>
<keyword evidence="4" id="KW-1185">Reference proteome</keyword>
<feature type="transmembrane region" description="Helical" evidence="2">
    <location>
        <begin position="29"/>
        <end position="50"/>
    </location>
</feature>
<accession>A0ABU2T0I6</accession>
<dbReference type="Proteomes" id="UP001180531">
    <property type="component" value="Unassembled WGS sequence"/>
</dbReference>
<feature type="transmembrane region" description="Helical" evidence="2">
    <location>
        <begin position="134"/>
        <end position="154"/>
    </location>
</feature>
<feature type="transmembrane region" description="Helical" evidence="2">
    <location>
        <begin position="307"/>
        <end position="329"/>
    </location>
</feature>
<protein>
    <recommendedName>
        <fullName evidence="5">Integral membrane protein</fullName>
    </recommendedName>
</protein>
<feature type="transmembrane region" description="Helical" evidence="2">
    <location>
        <begin position="281"/>
        <end position="300"/>
    </location>
</feature>
<evidence type="ECO:0008006" key="5">
    <source>
        <dbReference type="Google" id="ProtNLM"/>
    </source>
</evidence>
<dbReference type="EMBL" id="JAVRFI010000035">
    <property type="protein sequence ID" value="MDT0453704.1"/>
    <property type="molecule type" value="Genomic_DNA"/>
</dbReference>
<proteinExistence type="predicted"/>
<sequence length="544" mass="57337">MSPPTAFRTPRPPLSRTSRPRRAGLPRRTAAVAVLLLGVLLLLMVVRLPWSGDLGMHAAVLERLRADLVHPGNPLVDEDTPSPYYSPWTVALALVATATGWGTFGVLRLAGLAGLALLGTGLAAFTRTFSRARIAVPLALLCVLLLYGVVPFAWSGMPGLASLSLTLAYPGTFALGLSCWLWALLRRARTAGWGLPGHVGLGFLLGSVLLVHQFTGVVAVLGVLAVLLGTRPGPGGAGWARLAAGGAVALVLPLCWPYYSFPALLGGGGLDPVHRALYGRAAERFCLVAVGVAALGARWWRDRRDPLALLFGLGTAVVAAGWVSGHYAWGRALPAVLIPAQLALAVETAEALEGREAFEDCEASKGRGSSKGCEAFKGHGAGGERLRRGLPVVAVAALLAGTWAQAGVLSYVLRREAVPPGLREAPVIALWPRFGWAVAHVPKGATVMTNDYYALRTLPAYGPYTVAPAYPDLFLPDEKRRHDATRRYFAPATSRAERLGILKEYGVTWVLQKNGAAGLAPGDPALRKAAQGPGGRVLLEVVGR</sequence>
<gene>
    <name evidence="3" type="ORF">RM609_32180</name>
</gene>
<keyword evidence="2" id="KW-1133">Transmembrane helix</keyword>
<feature type="transmembrane region" description="Helical" evidence="2">
    <location>
        <begin position="109"/>
        <end position="128"/>
    </location>
</feature>
<evidence type="ECO:0000313" key="4">
    <source>
        <dbReference type="Proteomes" id="UP001180531"/>
    </source>
</evidence>
<feature type="region of interest" description="Disordered" evidence="1">
    <location>
        <begin position="1"/>
        <end position="23"/>
    </location>
</feature>